<name>A0A1M3L6F4_9BACT</name>
<dbReference type="InterPro" id="IPR011059">
    <property type="entry name" value="Metal-dep_hydrolase_composite"/>
</dbReference>
<feature type="chain" id="PRO_5013109854" evidence="1">
    <location>
        <begin position="22"/>
        <end position="432"/>
    </location>
</feature>
<dbReference type="Proteomes" id="UP000184233">
    <property type="component" value="Unassembled WGS sequence"/>
</dbReference>
<dbReference type="STRING" id="1895771.BGO89_00700"/>
<protein>
    <submittedName>
        <fullName evidence="2">Uncharacterized protein</fullName>
    </submittedName>
</protein>
<feature type="signal peptide" evidence="1">
    <location>
        <begin position="1"/>
        <end position="21"/>
    </location>
</feature>
<evidence type="ECO:0000313" key="2">
    <source>
        <dbReference type="EMBL" id="OJX61147.1"/>
    </source>
</evidence>
<dbReference type="EMBL" id="MKVH01000002">
    <property type="protein sequence ID" value="OJX61147.1"/>
    <property type="molecule type" value="Genomic_DNA"/>
</dbReference>
<organism evidence="2 3">
    <name type="scientific">Candidatus Kapaibacterium thiocyanatum</name>
    <dbReference type="NCBI Taxonomy" id="1895771"/>
    <lineage>
        <taxon>Bacteria</taxon>
        <taxon>Pseudomonadati</taxon>
        <taxon>Candidatus Kapaibacteriota</taxon>
        <taxon>Candidatus Kapaibacteriia</taxon>
        <taxon>Candidatus Kapaibacteriales</taxon>
        <taxon>Candidatus Kapaibacteriaceae</taxon>
        <taxon>Candidatus Kapaibacterium</taxon>
    </lineage>
</organism>
<evidence type="ECO:0000256" key="1">
    <source>
        <dbReference type="SAM" id="SignalP"/>
    </source>
</evidence>
<comment type="caution">
    <text evidence="2">The sequence shown here is derived from an EMBL/GenBank/DDBJ whole genome shotgun (WGS) entry which is preliminary data.</text>
</comment>
<gene>
    <name evidence="2" type="ORF">BGO89_00700</name>
</gene>
<dbReference type="GO" id="GO:0016810">
    <property type="term" value="F:hydrolase activity, acting on carbon-nitrogen (but not peptide) bonds"/>
    <property type="evidence" value="ECO:0007669"/>
    <property type="project" value="InterPro"/>
</dbReference>
<reference evidence="2 3" key="1">
    <citation type="submission" date="2016-09" db="EMBL/GenBank/DDBJ databases">
        <title>Genome-resolved meta-omics ties microbial dynamics to process performance in biotechnology for thiocyanate degradation.</title>
        <authorList>
            <person name="Kantor R.S."/>
            <person name="Huddy R.J."/>
            <person name="Iyer R."/>
            <person name="Thomas B.C."/>
            <person name="Brown C.T."/>
            <person name="Anantharaman K."/>
            <person name="Tringe S."/>
            <person name="Hettich R.L."/>
            <person name="Harrison S.T."/>
            <person name="Banfield J.F."/>
        </authorList>
    </citation>
    <scope>NUCLEOTIDE SEQUENCE [LARGE SCALE GENOMIC DNA]</scope>
    <source>
        <strain evidence="2">59-99</strain>
    </source>
</reference>
<keyword evidence="1" id="KW-0732">Signal</keyword>
<dbReference type="SUPFAM" id="SSF51556">
    <property type="entry name" value="Metallo-dependent hydrolases"/>
    <property type="match status" value="1"/>
</dbReference>
<dbReference type="InterPro" id="IPR032466">
    <property type="entry name" value="Metal_Hydrolase"/>
</dbReference>
<dbReference type="PANTHER" id="PTHR43135:SF3">
    <property type="entry name" value="ALPHA-D-RIBOSE 1-METHYLPHOSPHONATE 5-TRIPHOSPHATE DIPHOSPHATASE"/>
    <property type="match status" value="1"/>
</dbReference>
<accession>A0A1M3L6F4</accession>
<dbReference type="AlphaFoldDB" id="A0A1M3L6F4"/>
<dbReference type="Gene3D" id="3.20.20.140">
    <property type="entry name" value="Metal-dependent hydrolases"/>
    <property type="match status" value="1"/>
</dbReference>
<dbReference type="SUPFAM" id="SSF51338">
    <property type="entry name" value="Composite domain of metallo-dependent hydrolases"/>
    <property type="match status" value="1"/>
</dbReference>
<dbReference type="InterPro" id="IPR051781">
    <property type="entry name" value="Metallo-dep_Hydrolase"/>
</dbReference>
<evidence type="ECO:0000313" key="3">
    <source>
        <dbReference type="Proteomes" id="UP000184233"/>
    </source>
</evidence>
<dbReference type="Gene3D" id="2.30.40.10">
    <property type="entry name" value="Urease, subunit C, domain 1"/>
    <property type="match status" value="1"/>
</dbReference>
<dbReference type="PANTHER" id="PTHR43135">
    <property type="entry name" value="ALPHA-D-RIBOSE 1-METHYLPHOSPHONATE 5-TRIPHOSPHATE DIPHOSPHATASE"/>
    <property type="match status" value="1"/>
</dbReference>
<sequence length="432" mass="47419">MRRSWLPLLLALILPALPVVAGEEIPGAPQKQPIALVNAVIHTVANGTIPHGTVVFDNGRITAVGDAVTPPSNARVIDCEGKHVYPGFITASTILGLSEIDAVRSTRDFSEVGTINPNVRAETAYNPDSEIIPTVRSNGILIANVTPGGGLIAGMASVMRLDGWTREDIAIKPRAAMVMNWPAMDVATGWWVRKSAEEQQKEIDKDFREVYRVFDEARAYSQMAQARVDTNRRDIRMEAMRAIFEDSLPVIVYVTTRRQIEATLDFAKHYGLRLILAGAEDIGLVLPQLQRAGVSVIIPRVHALPRHDEDAYDAPYALPALLARNNIPFAFSEFGTWQQRNLPFHAGTAVAFGLSEADAERSLTLVPARMLGIDASYGSIETGKSATLFVSAGNALDALTNKVEQAFIDGRSVDLSNRHIRLSKKYRERYKQ</sequence>
<proteinExistence type="predicted"/>